<sequence length="142" mass="15038">MSRDNCIKAIDKALTTDSSSSSSSGSDTAGLASAIAHSIQEKHGADETGYRNEVRAKVSNIRRNPDLRHAIVHGTLPPDQVTLLTADDMATPAKRAENAAIRAHGRDAVRLVSTLEPNAPANDLEPGVVRNTGQEGIEYDAP</sequence>
<organism evidence="7 8">
    <name type="scientific">Taphrina deformans (strain PYCC 5710 / ATCC 11124 / CBS 356.35 / IMI 108563 / JCM 9778 / NBRC 8474)</name>
    <name type="common">Peach leaf curl fungus</name>
    <name type="synonym">Lalaria deformans</name>
    <dbReference type="NCBI Taxonomy" id="1097556"/>
    <lineage>
        <taxon>Eukaryota</taxon>
        <taxon>Fungi</taxon>
        <taxon>Dikarya</taxon>
        <taxon>Ascomycota</taxon>
        <taxon>Taphrinomycotina</taxon>
        <taxon>Taphrinomycetes</taxon>
        <taxon>Taphrinales</taxon>
        <taxon>Taphrinaceae</taxon>
        <taxon>Taphrina</taxon>
    </lineage>
</organism>
<evidence type="ECO:0000256" key="1">
    <source>
        <dbReference type="ARBA" id="ARBA00022723"/>
    </source>
</evidence>
<keyword evidence="8" id="KW-1185">Reference proteome</keyword>
<accession>R4X793</accession>
<feature type="domain" description="TFIIS central" evidence="6">
    <location>
        <begin position="2"/>
        <end position="117"/>
    </location>
</feature>
<dbReference type="PANTHER" id="PTHR11477">
    <property type="entry name" value="TRANSCRIPTION FACTOR S-II ZINC FINGER DOMAIN-CONTAINING PROTEIN"/>
    <property type="match status" value="1"/>
</dbReference>
<dbReference type="InterPro" id="IPR036575">
    <property type="entry name" value="TFIIS_cen_dom_sf"/>
</dbReference>
<dbReference type="AlphaFoldDB" id="R4X793"/>
<dbReference type="Proteomes" id="UP000013776">
    <property type="component" value="Unassembled WGS sequence"/>
</dbReference>
<evidence type="ECO:0000256" key="2">
    <source>
        <dbReference type="ARBA" id="ARBA00022771"/>
    </source>
</evidence>
<dbReference type="GO" id="GO:0005634">
    <property type="term" value="C:nucleus"/>
    <property type="evidence" value="ECO:0007669"/>
    <property type="project" value="TreeGrafter"/>
</dbReference>
<dbReference type="GO" id="GO:0006351">
    <property type="term" value="P:DNA-templated transcription"/>
    <property type="evidence" value="ECO:0007669"/>
    <property type="project" value="InterPro"/>
</dbReference>
<evidence type="ECO:0000256" key="3">
    <source>
        <dbReference type="ARBA" id="ARBA00022833"/>
    </source>
</evidence>
<evidence type="ECO:0000313" key="8">
    <source>
        <dbReference type="Proteomes" id="UP000013776"/>
    </source>
</evidence>
<dbReference type="PANTHER" id="PTHR11477:SF0">
    <property type="entry name" value="IP08861P-RELATED"/>
    <property type="match status" value="1"/>
</dbReference>
<name>R4X793_TAPDE</name>
<proteinExistence type="predicted"/>
<dbReference type="SMART" id="SM00510">
    <property type="entry name" value="TFS2M"/>
    <property type="match status" value="1"/>
</dbReference>
<keyword evidence="1" id="KW-0479">Metal-binding</keyword>
<feature type="compositionally biased region" description="Low complexity" evidence="5">
    <location>
        <begin position="14"/>
        <end position="34"/>
    </location>
</feature>
<evidence type="ECO:0000259" key="6">
    <source>
        <dbReference type="PROSITE" id="PS51321"/>
    </source>
</evidence>
<keyword evidence="2" id="KW-0863">Zinc-finger</keyword>
<feature type="region of interest" description="Disordered" evidence="5">
    <location>
        <begin position="116"/>
        <end position="142"/>
    </location>
</feature>
<protein>
    <recommendedName>
        <fullName evidence="6">TFIIS central domain-containing protein</fullName>
    </recommendedName>
</protein>
<dbReference type="STRING" id="1097556.R4X793"/>
<comment type="caution">
    <text evidence="7">The sequence shown here is derived from an EMBL/GenBank/DDBJ whole genome shotgun (WGS) entry which is preliminary data.</text>
</comment>
<dbReference type="PROSITE" id="PS51321">
    <property type="entry name" value="TFIIS_CENTRAL"/>
    <property type="match status" value="1"/>
</dbReference>
<reference evidence="7 8" key="1">
    <citation type="journal article" date="2013" name="MBio">
        <title>Genome sequencing of the plant pathogen Taphrina deformans, the causal agent of peach leaf curl.</title>
        <authorList>
            <person name="Cisse O.H."/>
            <person name="Almeida J.M.G.C.F."/>
            <person name="Fonseca A."/>
            <person name="Kumar A.A."/>
            <person name="Salojaervi J."/>
            <person name="Overmyer K."/>
            <person name="Hauser P.M."/>
            <person name="Pagni M."/>
        </authorList>
    </citation>
    <scope>NUCLEOTIDE SEQUENCE [LARGE SCALE GENOMIC DNA]</scope>
    <source>
        <strain evidence="8">PYCC 5710 / ATCC 11124 / CBS 356.35 / IMI 108563 / JCM 9778 / NBRC 8474</strain>
    </source>
</reference>
<dbReference type="GO" id="GO:0008270">
    <property type="term" value="F:zinc ion binding"/>
    <property type="evidence" value="ECO:0007669"/>
    <property type="project" value="UniProtKB-KW"/>
</dbReference>
<feature type="compositionally biased region" description="Basic and acidic residues" evidence="5">
    <location>
        <begin position="39"/>
        <end position="51"/>
    </location>
</feature>
<keyword evidence="3" id="KW-0862">Zinc</keyword>
<dbReference type="EMBL" id="CAHR02000029">
    <property type="protein sequence ID" value="CCG81166.1"/>
    <property type="molecule type" value="Genomic_DNA"/>
</dbReference>
<dbReference type="Gene3D" id="1.10.472.30">
    <property type="entry name" value="Transcription elongation factor S-II, central domain"/>
    <property type="match status" value="1"/>
</dbReference>
<dbReference type="OrthoDB" id="44867at2759"/>
<evidence type="ECO:0000256" key="4">
    <source>
        <dbReference type="ARBA" id="ARBA00023242"/>
    </source>
</evidence>
<feature type="region of interest" description="Disordered" evidence="5">
    <location>
        <begin position="14"/>
        <end position="51"/>
    </location>
</feature>
<evidence type="ECO:0000313" key="7">
    <source>
        <dbReference type="EMBL" id="CCG81166.1"/>
    </source>
</evidence>
<dbReference type="VEuPathDB" id="FungiDB:TAPDE_000879"/>
<dbReference type="InterPro" id="IPR003618">
    <property type="entry name" value="TFIIS_cen_dom"/>
</dbReference>
<gene>
    <name evidence="7" type="ORF">TAPDE_000879</name>
</gene>
<dbReference type="SUPFAM" id="SSF46942">
    <property type="entry name" value="Elongation factor TFIIS domain 2"/>
    <property type="match status" value="1"/>
</dbReference>
<evidence type="ECO:0000256" key="5">
    <source>
        <dbReference type="SAM" id="MobiDB-lite"/>
    </source>
</evidence>
<dbReference type="Pfam" id="PF07500">
    <property type="entry name" value="TFIIS_M"/>
    <property type="match status" value="1"/>
</dbReference>
<keyword evidence="4" id="KW-0539">Nucleus</keyword>